<keyword evidence="2" id="KW-1185">Reference proteome</keyword>
<evidence type="ECO:0000313" key="2">
    <source>
        <dbReference type="Proteomes" id="UP001320706"/>
    </source>
</evidence>
<dbReference type="Proteomes" id="UP001320706">
    <property type="component" value="Unassembled WGS sequence"/>
</dbReference>
<reference evidence="1" key="1">
    <citation type="submission" date="2024-02" db="EMBL/GenBank/DDBJ databases">
        <title>Metagenome Assembled Genome of Zalaria obscura JY119.</title>
        <authorList>
            <person name="Vighnesh L."/>
            <person name="Jagadeeshwari U."/>
            <person name="Venkata Ramana C."/>
            <person name="Sasikala C."/>
        </authorList>
    </citation>
    <scope>NUCLEOTIDE SEQUENCE</scope>
    <source>
        <strain evidence="1">JY119</strain>
    </source>
</reference>
<organism evidence="1 2">
    <name type="scientific">Zalaria obscura</name>
    <dbReference type="NCBI Taxonomy" id="2024903"/>
    <lineage>
        <taxon>Eukaryota</taxon>
        <taxon>Fungi</taxon>
        <taxon>Dikarya</taxon>
        <taxon>Ascomycota</taxon>
        <taxon>Pezizomycotina</taxon>
        <taxon>Dothideomycetes</taxon>
        <taxon>Dothideomycetidae</taxon>
        <taxon>Dothideales</taxon>
        <taxon>Zalariaceae</taxon>
        <taxon>Zalaria</taxon>
    </lineage>
</organism>
<dbReference type="EMBL" id="JAMKPW020000005">
    <property type="protein sequence ID" value="KAK8217432.1"/>
    <property type="molecule type" value="Genomic_DNA"/>
</dbReference>
<name>A0ACC3SKH3_9PEZI</name>
<evidence type="ECO:0000313" key="1">
    <source>
        <dbReference type="EMBL" id="KAK8217432.1"/>
    </source>
</evidence>
<sequence>MKREKCRLTIPIHTDLGSLLILRFILHNLPDLDRPHVGGMWSIPVDSFLECDQYLQVDFFGIWVRPEGRCLLVQLVPTVYSGTVPYAYTAVPQSRAKSGLQPPGPKPQRATRDLNSGN</sequence>
<proteinExistence type="predicted"/>
<accession>A0ACC3SKH3</accession>
<protein>
    <submittedName>
        <fullName evidence="1">Uncharacterized protein</fullName>
    </submittedName>
</protein>
<comment type="caution">
    <text evidence="1">The sequence shown here is derived from an EMBL/GenBank/DDBJ whole genome shotgun (WGS) entry which is preliminary data.</text>
</comment>
<gene>
    <name evidence="1" type="ORF">M8818_001188</name>
</gene>